<sequence length="243" mass="25797">MLLVHGLGADSDETWGPGAGGDGFLARLIETEPPYALLCVDYPSRLGLPRSAASLLPLSSLSAGFATALRESLLPAFEKLVIVAYCLGGLVARFALADLLNPQGRAAFSPPSVADGGLMLILLDAPEDWPDSPLDGPMSAITRMLQVDAPAMQANAAWWRDRFGPASRIDAYAVLSRDHCWVTPFKPGSTVPQERVLRSSVAHLDLVRPSAGGSHEVCDHVAALLAARLGRRSPALAEVRREA</sequence>
<dbReference type="EMBL" id="JBBKZT010000006">
    <property type="protein sequence ID" value="MEJ8847861.1"/>
    <property type="molecule type" value="Genomic_DNA"/>
</dbReference>
<name>A0ABU8WK48_9BURK</name>
<dbReference type="Proteomes" id="UP001385892">
    <property type="component" value="Unassembled WGS sequence"/>
</dbReference>
<comment type="caution">
    <text evidence="1">The sequence shown here is derived from an EMBL/GenBank/DDBJ whole genome shotgun (WGS) entry which is preliminary data.</text>
</comment>
<dbReference type="Gene3D" id="3.40.50.1820">
    <property type="entry name" value="alpha/beta hydrolase"/>
    <property type="match status" value="1"/>
</dbReference>
<dbReference type="InterPro" id="IPR029058">
    <property type="entry name" value="AB_hydrolase_fold"/>
</dbReference>
<protein>
    <recommendedName>
        <fullName evidence="3">AB hydrolase-1 domain-containing protein</fullName>
    </recommendedName>
</protein>
<dbReference type="SUPFAM" id="SSF53474">
    <property type="entry name" value="alpha/beta-Hydrolases"/>
    <property type="match status" value="1"/>
</dbReference>
<accession>A0ABU8WK48</accession>
<organism evidence="1 2">
    <name type="scientific">Variovorax rhizosphaerae</name>
    <dbReference type="NCBI Taxonomy" id="1836200"/>
    <lineage>
        <taxon>Bacteria</taxon>
        <taxon>Pseudomonadati</taxon>
        <taxon>Pseudomonadota</taxon>
        <taxon>Betaproteobacteria</taxon>
        <taxon>Burkholderiales</taxon>
        <taxon>Comamonadaceae</taxon>
        <taxon>Variovorax</taxon>
    </lineage>
</organism>
<evidence type="ECO:0008006" key="3">
    <source>
        <dbReference type="Google" id="ProtNLM"/>
    </source>
</evidence>
<gene>
    <name evidence="1" type="ORF">WKW82_14465</name>
</gene>
<evidence type="ECO:0000313" key="2">
    <source>
        <dbReference type="Proteomes" id="UP001385892"/>
    </source>
</evidence>
<reference evidence="1 2" key="1">
    <citation type="submission" date="2024-03" db="EMBL/GenBank/DDBJ databases">
        <title>Novel species of the genus Variovorax.</title>
        <authorList>
            <person name="Liu Q."/>
            <person name="Xin Y.-H."/>
        </authorList>
    </citation>
    <scope>NUCLEOTIDE SEQUENCE [LARGE SCALE GENOMIC DNA]</scope>
    <source>
        <strain evidence="1 2">KACC 18900</strain>
    </source>
</reference>
<proteinExistence type="predicted"/>
<keyword evidence="2" id="KW-1185">Reference proteome</keyword>
<dbReference type="RefSeq" id="WP_340342997.1">
    <property type="nucleotide sequence ID" value="NZ_JBBKZT010000006.1"/>
</dbReference>
<evidence type="ECO:0000313" key="1">
    <source>
        <dbReference type="EMBL" id="MEJ8847861.1"/>
    </source>
</evidence>